<proteinExistence type="predicted"/>
<feature type="transmembrane region" description="Helical" evidence="1">
    <location>
        <begin position="37"/>
        <end position="57"/>
    </location>
</feature>
<keyword evidence="3" id="KW-1185">Reference proteome</keyword>
<gene>
    <name evidence="2" type="ORF">ACFSFX_10280</name>
</gene>
<protein>
    <recommendedName>
        <fullName evidence="4">DUF805 domain-containing protein</fullName>
    </recommendedName>
</protein>
<name>A0ABW4Q8J9_9MICC</name>
<evidence type="ECO:0000313" key="2">
    <source>
        <dbReference type="EMBL" id="MFD1846985.1"/>
    </source>
</evidence>
<evidence type="ECO:0000313" key="3">
    <source>
        <dbReference type="Proteomes" id="UP001597307"/>
    </source>
</evidence>
<reference evidence="3" key="1">
    <citation type="journal article" date="2019" name="Int. J. Syst. Evol. Microbiol.">
        <title>The Global Catalogue of Microorganisms (GCM) 10K type strain sequencing project: providing services to taxonomists for standard genome sequencing and annotation.</title>
        <authorList>
            <consortium name="The Broad Institute Genomics Platform"/>
            <consortium name="The Broad Institute Genome Sequencing Center for Infectious Disease"/>
            <person name="Wu L."/>
            <person name="Ma J."/>
        </authorList>
    </citation>
    <scope>NUCLEOTIDE SEQUENCE [LARGE SCALE GENOMIC DNA]</scope>
    <source>
        <strain evidence="3">JCM 11496</strain>
    </source>
</reference>
<comment type="caution">
    <text evidence="2">The sequence shown here is derived from an EMBL/GenBank/DDBJ whole genome shotgun (WGS) entry which is preliminary data.</text>
</comment>
<evidence type="ECO:0008006" key="4">
    <source>
        <dbReference type="Google" id="ProtNLM"/>
    </source>
</evidence>
<dbReference type="Proteomes" id="UP001597307">
    <property type="component" value="Unassembled WGS sequence"/>
</dbReference>
<keyword evidence="1" id="KW-1133">Transmembrane helix</keyword>
<evidence type="ECO:0000256" key="1">
    <source>
        <dbReference type="SAM" id="Phobius"/>
    </source>
</evidence>
<dbReference type="EMBL" id="JBHUGA010000035">
    <property type="protein sequence ID" value="MFD1846985.1"/>
    <property type="molecule type" value="Genomic_DNA"/>
</dbReference>
<organism evidence="2 3">
    <name type="scientific">Arthrobacter flavus</name>
    <dbReference type="NCBI Taxonomy" id="95172"/>
    <lineage>
        <taxon>Bacteria</taxon>
        <taxon>Bacillati</taxon>
        <taxon>Actinomycetota</taxon>
        <taxon>Actinomycetes</taxon>
        <taxon>Micrococcales</taxon>
        <taxon>Micrococcaceae</taxon>
        <taxon>Arthrobacter</taxon>
    </lineage>
</organism>
<sequence length="63" mass="6882">MASVFFALLFAPTFAVSLSIALNHRGKARRIANWWPFAVLCAMNLAVIAMFFGGALADPDAYF</sequence>
<accession>A0ABW4Q8J9</accession>
<keyword evidence="1" id="KW-0812">Transmembrane</keyword>
<keyword evidence="1" id="KW-0472">Membrane</keyword>
<dbReference type="RefSeq" id="WP_343878720.1">
    <property type="nucleotide sequence ID" value="NZ_BAAAIJ010000024.1"/>
</dbReference>